<sequence>MIKTKLKLQTLLLLLLCSLFTSVNAQDKKITDYQHYPEEKLGWHLGTQAYSFRLFTFAEALQKTDSADLKFIESFPGQTIGGGIEGKMDYTMTPEKREQVLKMVKDHGIKLYAYGVVNADSEESWRQLFEFAKAMGIQNINSEPKREDLPLVGKLASEFKIKVSIHNHPKPSIYWSPDSVLSAIALADSKYVGACADIGHWIRSGLDPVESLKKLKGHINHLHFKDLNAKSREAKDVHWGTGVANVPALIKELKRQKFKGMLSAEYETNWSHNTPDITASVVNFREIVRELD</sequence>
<dbReference type="GO" id="GO:0016853">
    <property type="term" value="F:isomerase activity"/>
    <property type="evidence" value="ECO:0007669"/>
    <property type="project" value="UniProtKB-KW"/>
</dbReference>
<dbReference type="SUPFAM" id="SSF51658">
    <property type="entry name" value="Xylose isomerase-like"/>
    <property type="match status" value="1"/>
</dbReference>
<dbReference type="InterPro" id="IPR050312">
    <property type="entry name" value="IolE/XylAMocC-like"/>
</dbReference>
<dbReference type="Proteomes" id="UP001580928">
    <property type="component" value="Unassembled WGS sequence"/>
</dbReference>
<evidence type="ECO:0000313" key="4">
    <source>
        <dbReference type="Proteomes" id="UP001580928"/>
    </source>
</evidence>
<dbReference type="PANTHER" id="PTHR12110:SF41">
    <property type="entry name" value="INOSOSE DEHYDRATASE"/>
    <property type="match status" value="1"/>
</dbReference>
<dbReference type="InterPro" id="IPR013022">
    <property type="entry name" value="Xyl_isomerase-like_TIM-brl"/>
</dbReference>
<accession>A0ABV5CDH0</accession>
<dbReference type="Pfam" id="PF01261">
    <property type="entry name" value="AP_endonuc_2"/>
    <property type="match status" value="1"/>
</dbReference>
<feature type="signal peptide" evidence="1">
    <location>
        <begin position="1"/>
        <end position="25"/>
    </location>
</feature>
<dbReference type="PANTHER" id="PTHR12110">
    <property type="entry name" value="HYDROXYPYRUVATE ISOMERASE"/>
    <property type="match status" value="1"/>
</dbReference>
<protein>
    <submittedName>
        <fullName evidence="3">Sugar phosphate isomerase/epimerase</fullName>
    </submittedName>
</protein>
<name>A0ABV5CDH0_9SPHI</name>
<evidence type="ECO:0000256" key="1">
    <source>
        <dbReference type="SAM" id="SignalP"/>
    </source>
</evidence>
<keyword evidence="3" id="KW-0413">Isomerase</keyword>
<dbReference type="Gene3D" id="3.20.20.150">
    <property type="entry name" value="Divalent-metal-dependent TIM barrel enzymes"/>
    <property type="match status" value="1"/>
</dbReference>
<dbReference type="InterPro" id="IPR036237">
    <property type="entry name" value="Xyl_isomerase-like_sf"/>
</dbReference>
<organism evidence="3 4">
    <name type="scientific">Albibacterium profundi</name>
    <dbReference type="NCBI Taxonomy" id="3134906"/>
    <lineage>
        <taxon>Bacteria</taxon>
        <taxon>Pseudomonadati</taxon>
        <taxon>Bacteroidota</taxon>
        <taxon>Sphingobacteriia</taxon>
        <taxon>Sphingobacteriales</taxon>
        <taxon>Sphingobacteriaceae</taxon>
        <taxon>Albibacterium</taxon>
    </lineage>
</organism>
<evidence type="ECO:0000259" key="2">
    <source>
        <dbReference type="Pfam" id="PF01261"/>
    </source>
</evidence>
<evidence type="ECO:0000313" key="3">
    <source>
        <dbReference type="EMBL" id="MFB5945599.1"/>
    </source>
</evidence>
<proteinExistence type="predicted"/>
<keyword evidence="1" id="KW-0732">Signal</keyword>
<feature type="domain" description="Xylose isomerase-like TIM barrel" evidence="2">
    <location>
        <begin position="84"/>
        <end position="274"/>
    </location>
</feature>
<comment type="caution">
    <text evidence="3">The sequence shown here is derived from an EMBL/GenBank/DDBJ whole genome shotgun (WGS) entry which is preliminary data.</text>
</comment>
<dbReference type="RefSeq" id="WP_375557134.1">
    <property type="nucleotide sequence ID" value="NZ_JBBVGT010000002.1"/>
</dbReference>
<gene>
    <name evidence="3" type="ORF">WKR92_07120</name>
</gene>
<reference evidence="3 4" key="1">
    <citation type="submission" date="2024-04" db="EMBL/GenBank/DDBJ databases">
        <title>Albibacterium profundi sp. nov., isolated from sediment of the Challenger Deep of Mariana Trench.</title>
        <authorList>
            <person name="Wang Y."/>
        </authorList>
    </citation>
    <scope>NUCLEOTIDE SEQUENCE [LARGE SCALE GENOMIC DNA]</scope>
    <source>
        <strain evidence="3 4">RHL897</strain>
    </source>
</reference>
<dbReference type="EMBL" id="JBBVGT010000002">
    <property type="protein sequence ID" value="MFB5945599.1"/>
    <property type="molecule type" value="Genomic_DNA"/>
</dbReference>
<keyword evidence="4" id="KW-1185">Reference proteome</keyword>
<feature type="chain" id="PRO_5046397491" evidence="1">
    <location>
        <begin position="26"/>
        <end position="292"/>
    </location>
</feature>